<keyword evidence="1" id="KW-0175">Coiled coil</keyword>
<feature type="transmembrane region" description="Helical" evidence="3">
    <location>
        <begin position="103"/>
        <end position="119"/>
    </location>
</feature>
<protein>
    <submittedName>
        <fullName evidence="4">Uncharacterized protein</fullName>
    </submittedName>
</protein>
<keyword evidence="3" id="KW-0472">Membrane</keyword>
<evidence type="ECO:0000256" key="3">
    <source>
        <dbReference type="SAM" id="Phobius"/>
    </source>
</evidence>
<feature type="compositionally biased region" description="Low complexity" evidence="2">
    <location>
        <begin position="355"/>
        <end position="392"/>
    </location>
</feature>
<dbReference type="EMBL" id="ASPP01005987">
    <property type="protein sequence ID" value="ETO29560.1"/>
    <property type="molecule type" value="Genomic_DNA"/>
</dbReference>
<keyword evidence="5" id="KW-1185">Reference proteome</keyword>
<feature type="coiled-coil region" evidence="1">
    <location>
        <begin position="128"/>
        <end position="206"/>
    </location>
</feature>
<feature type="region of interest" description="Disordered" evidence="2">
    <location>
        <begin position="527"/>
        <end position="552"/>
    </location>
</feature>
<evidence type="ECO:0000256" key="1">
    <source>
        <dbReference type="SAM" id="Coils"/>
    </source>
</evidence>
<evidence type="ECO:0000313" key="5">
    <source>
        <dbReference type="Proteomes" id="UP000023152"/>
    </source>
</evidence>
<keyword evidence="3" id="KW-1133">Transmembrane helix</keyword>
<feature type="compositionally biased region" description="Low complexity" evidence="2">
    <location>
        <begin position="336"/>
        <end position="347"/>
    </location>
</feature>
<accession>X6NTF4</accession>
<gene>
    <name evidence="4" type="ORF">RFI_07561</name>
</gene>
<dbReference type="AlphaFoldDB" id="X6NTF4"/>
<feature type="region of interest" description="Disordered" evidence="2">
    <location>
        <begin position="336"/>
        <end position="407"/>
    </location>
</feature>
<name>X6NTF4_RETFI</name>
<sequence length="748" mass="84859">MSTIRIPIGICALCGAKGFFIGGDKLEWTDISTEKCTHSLTAVTTGEPSPCPPPAEKPLHFPSENEAVYHACLKDLSHKCSGYIEKYDNDLDGNLFLEVLQNVYGWFFLLLLFFLFAFSDSKKFSLLKKALEKECEQSKQGIESQYNNLLDKLEFRHKTLVQELAHHKEKRQKELENLKSTLENYHESCRRALEKVKQTIQELTKSLHTDLCRFTQQFIMLYPLFIFVTTYIHYTFTKKKKNKSENDGPQREKKCQEIAGSTVKELPAIFDIPYHLKFDDQGVLQAQKRIGSYGNIAFTSLEAKKKIDQFVFRNSDQEWLKPWIIVALPSSPPLVNVSSASPQSSSQKYTRPPISKQSESHIIQSQSQSQSQMQKFQEQQNEFSSAGASSSSHLFSTVAPGSNDDVEDSKELGEFQFAVKKLEADSKRNVKIVFELNPSTLQVLENYKLILVWTDCANQDNCHEDYVDISKSRTLNDGMFEVTVPFTHEITGNGADVEGKLYDETNRKGYPLHGPLMQFGNVTFPKTVTQSSSMPSSKQSSESSKQSSELSKRLDPSYLQIIVEFEKEKKTVSLSKTNLKREGDDVATKCAVSFFVINLFGKHKKITSLQAAVAQEFGLEEPESVKFQSKTIQGNHTVEKRFDKDSMLNSFETSTQCIHVSLAKSDDKPGKLKLFLITSDNRRTKCIIKDLKITYADFKTTVQTKVRNCPDDFTIEIAGGKHQGKRIQKDEDMAYILSGEQEVELKIL</sequence>
<comment type="caution">
    <text evidence="4">The sequence shown here is derived from an EMBL/GenBank/DDBJ whole genome shotgun (WGS) entry which is preliminary data.</text>
</comment>
<keyword evidence="3" id="KW-0812">Transmembrane</keyword>
<evidence type="ECO:0000256" key="2">
    <source>
        <dbReference type="SAM" id="MobiDB-lite"/>
    </source>
</evidence>
<dbReference type="Proteomes" id="UP000023152">
    <property type="component" value="Unassembled WGS sequence"/>
</dbReference>
<feature type="compositionally biased region" description="Low complexity" evidence="2">
    <location>
        <begin position="530"/>
        <end position="549"/>
    </location>
</feature>
<reference evidence="4 5" key="1">
    <citation type="journal article" date="2013" name="Curr. Biol.">
        <title>The Genome of the Foraminiferan Reticulomyxa filosa.</title>
        <authorList>
            <person name="Glockner G."/>
            <person name="Hulsmann N."/>
            <person name="Schleicher M."/>
            <person name="Noegel A.A."/>
            <person name="Eichinger L."/>
            <person name="Gallinger C."/>
            <person name="Pawlowski J."/>
            <person name="Sierra R."/>
            <person name="Euteneuer U."/>
            <person name="Pillet L."/>
            <person name="Moustafa A."/>
            <person name="Platzer M."/>
            <person name="Groth M."/>
            <person name="Szafranski K."/>
            <person name="Schliwa M."/>
        </authorList>
    </citation>
    <scope>NUCLEOTIDE SEQUENCE [LARGE SCALE GENOMIC DNA]</scope>
</reference>
<proteinExistence type="predicted"/>
<feature type="transmembrane region" description="Helical" evidence="3">
    <location>
        <begin position="218"/>
        <end position="236"/>
    </location>
</feature>
<organism evidence="4 5">
    <name type="scientific">Reticulomyxa filosa</name>
    <dbReference type="NCBI Taxonomy" id="46433"/>
    <lineage>
        <taxon>Eukaryota</taxon>
        <taxon>Sar</taxon>
        <taxon>Rhizaria</taxon>
        <taxon>Retaria</taxon>
        <taxon>Foraminifera</taxon>
        <taxon>Monothalamids</taxon>
        <taxon>Reticulomyxidae</taxon>
        <taxon>Reticulomyxa</taxon>
    </lineage>
</organism>
<evidence type="ECO:0000313" key="4">
    <source>
        <dbReference type="EMBL" id="ETO29560.1"/>
    </source>
</evidence>